<accession>A0AAE6NX63</accession>
<name>A0AAE6NX63_PARPN</name>
<dbReference type="InterPro" id="IPR036641">
    <property type="entry name" value="HPT_dom_sf"/>
</dbReference>
<dbReference type="Proteomes" id="UP000326453">
    <property type="component" value="Chromosome 1"/>
</dbReference>
<dbReference type="EMBL" id="CP044426">
    <property type="protein sequence ID" value="QFG36722.1"/>
    <property type="molecule type" value="Genomic_DNA"/>
</dbReference>
<dbReference type="KEGG" id="ppan:ESD82_10955"/>
<protein>
    <submittedName>
        <fullName evidence="1">Uncharacterized protein</fullName>
    </submittedName>
</protein>
<gene>
    <name evidence="1" type="ORF">ESD82_10955</name>
</gene>
<reference evidence="1 2" key="1">
    <citation type="submission" date="2019-01" db="EMBL/GenBank/DDBJ databases">
        <title>Complete Genome Sequence and Annotation of the Paracoccus pantotrophus type strain DSM 2944.</title>
        <authorList>
            <person name="Bockwoldt J.A."/>
            <person name="Zimmermann M."/>
            <person name="Tiso T."/>
            <person name="Blank L.M."/>
        </authorList>
    </citation>
    <scope>NUCLEOTIDE SEQUENCE [LARGE SCALE GENOMIC DNA]</scope>
    <source>
        <strain evidence="1 2">DSM 2944</strain>
    </source>
</reference>
<organism evidence="1 2">
    <name type="scientific">Paracoccus pantotrophus</name>
    <name type="common">Thiosphaera pantotropha</name>
    <dbReference type="NCBI Taxonomy" id="82367"/>
    <lineage>
        <taxon>Bacteria</taxon>
        <taxon>Pseudomonadati</taxon>
        <taxon>Pseudomonadota</taxon>
        <taxon>Alphaproteobacteria</taxon>
        <taxon>Rhodobacterales</taxon>
        <taxon>Paracoccaceae</taxon>
        <taxon>Paracoccus</taxon>
    </lineage>
</organism>
<dbReference type="SUPFAM" id="SSF47226">
    <property type="entry name" value="Histidine-containing phosphotransfer domain, HPT domain"/>
    <property type="match status" value="1"/>
</dbReference>
<dbReference type="AlphaFoldDB" id="A0AAE6NX63"/>
<proteinExistence type="predicted"/>
<evidence type="ECO:0000313" key="1">
    <source>
        <dbReference type="EMBL" id="QFG36722.1"/>
    </source>
</evidence>
<evidence type="ECO:0000313" key="2">
    <source>
        <dbReference type="Proteomes" id="UP000326453"/>
    </source>
</evidence>
<sequence length="129" mass="13614">MGAGMTKIAVLSMDETVRIDVQRLEQIVRELGEPAAGRIIGAALEQLALALGRTVAASQRGDLGVVVANADQLSRLAWQVGLVTLAGVAIDVGACAERQDDPALAATTRRLERIGNRSLTQLWDSPESP</sequence>
<dbReference type="GO" id="GO:0000160">
    <property type="term" value="P:phosphorelay signal transduction system"/>
    <property type="evidence" value="ECO:0007669"/>
    <property type="project" value="InterPro"/>
</dbReference>